<gene>
    <name evidence="3" type="ORF">KHA91_05070</name>
</gene>
<dbReference type="Gene3D" id="3.40.50.10170">
    <property type="match status" value="1"/>
</dbReference>
<dbReference type="NCBIfam" id="TIGR00762">
    <property type="entry name" value="DegV"/>
    <property type="match status" value="1"/>
</dbReference>
<dbReference type="AlphaFoldDB" id="A0A942ULV1"/>
<dbReference type="SUPFAM" id="SSF82549">
    <property type="entry name" value="DAK1/DegV-like"/>
    <property type="match status" value="1"/>
</dbReference>
<protein>
    <submittedName>
        <fullName evidence="3">DegV family protein</fullName>
    </submittedName>
</protein>
<dbReference type="PROSITE" id="PS51482">
    <property type="entry name" value="DEGV"/>
    <property type="match status" value="1"/>
</dbReference>
<sequence>MSKIKIVTDSTCELSNEDVNKLNIHVIPLSISINGETYLDRVDITPKVFMEKMKQSAELPKSSQPAVGEFVKLYDELGKDGSQVLSIHMTGKMSGTVESARTAAGMTQTKVTVIDSLFISKALAYQVREAANMANKSHSMHEIVHALDQIRSNTKLYVVVDTLENLMKGGRIGKAKALIGSLLNIKPIAVLDEGELSPVAKVRSQSQVIKYLIKQFTEDIKGKTIKSVAVSHADGLELAQIVKSKIEELTGYDKVEIDETTPVVSTHTGPGAIGFMYHVD</sequence>
<evidence type="ECO:0000256" key="1">
    <source>
        <dbReference type="ARBA" id="ARBA00003238"/>
    </source>
</evidence>
<proteinExistence type="predicted"/>
<dbReference type="Pfam" id="PF02645">
    <property type="entry name" value="DegV"/>
    <property type="match status" value="1"/>
</dbReference>
<dbReference type="InterPro" id="IPR050270">
    <property type="entry name" value="DegV_domain_contain"/>
</dbReference>
<dbReference type="InterPro" id="IPR003797">
    <property type="entry name" value="DegV"/>
</dbReference>
<organism evidence="3 4">
    <name type="scientific">Lederbergia citrea</name>
    <dbReference type="NCBI Taxonomy" id="2833581"/>
    <lineage>
        <taxon>Bacteria</taxon>
        <taxon>Bacillati</taxon>
        <taxon>Bacillota</taxon>
        <taxon>Bacilli</taxon>
        <taxon>Bacillales</taxon>
        <taxon>Bacillaceae</taxon>
        <taxon>Lederbergia</taxon>
    </lineage>
</organism>
<comment type="function">
    <text evidence="1">May bind long-chain fatty acids, such as palmitate, and may play a role in lipid transport or fatty acid metabolism.</text>
</comment>
<keyword evidence="2" id="KW-0446">Lipid-binding</keyword>
<accession>A0A942ULV1</accession>
<reference evidence="3 4" key="1">
    <citation type="submission" date="2021-05" db="EMBL/GenBank/DDBJ databases">
        <title>Novel Bacillus species.</title>
        <authorList>
            <person name="Liu G."/>
        </authorList>
    </citation>
    <scope>NUCLEOTIDE SEQUENCE [LARGE SCALE GENOMIC DNA]</scope>
    <source>
        <strain evidence="3 4">FJAT-49682</strain>
    </source>
</reference>
<dbReference type="PANTHER" id="PTHR33434">
    <property type="entry name" value="DEGV DOMAIN-CONTAINING PROTEIN DR_1986-RELATED"/>
    <property type="match status" value="1"/>
</dbReference>
<keyword evidence="4" id="KW-1185">Reference proteome</keyword>
<evidence type="ECO:0000313" key="4">
    <source>
        <dbReference type="Proteomes" id="UP000676456"/>
    </source>
</evidence>
<comment type="caution">
    <text evidence="3">The sequence shown here is derived from an EMBL/GenBank/DDBJ whole genome shotgun (WGS) entry which is preliminary data.</text>
</comment>
<dbReference type="Proteomes" id="UP000676456">
    <property type="component" value="Unassembled WGS sequence"/>
</dbReference>
<dbReference type="Gene3D" id="3.30.1180.10">
    <property type="match status" value="1"/>
</dbReference>
<dbReference type="RefSeq" id="WP_213097096.1">
    <property type="nucleotide sequence ID" value="NZ_JAGYPH010000001.1"/>
</dbReference>
<dbReference type="GO" id="GO:0008289">
    <property type="term" value="F:lipid binding"/>
    <property type="evidence" value="ECO:0007669"/>
    <property type="project" value="UniProtKB-KW"/>
</dbReference>
<dbReference type="InterPro" id="IPR043168">
    <property type="entry name" value="DegV_C"/>
</dbReference>
<dbReference type="EMBL" id="JAGYPN010000001">
    <property type="protein sequence ID" value="MBS4222127.1"/>
    <property type="molecule type" value="Genomic_DNA"/>
</dbReference>
<evidence type="ECO:0000256" key="2">
    <source>
        <dbReference type="ARBA" id="ARBA00023121"/>
    </source>
</evidence>
<name>A0A942ULV1_9BACI</name>
<evidence type="ECO:0000313" key="3">
    <source>
        <dbReference type="EMBL" id="MBS4222127.1"/>
    </source>
</evidence>
<dbReference type="PANTHER" id="PTHR33434:SF8">
    <property type="entry name" value="DEGV DOMAIN-CONTAINING PROTEIN SPR1019"/>
    <property type="match status" value="1"/>
</dbReference>